<gene>
    <name evidence="1" type="ORF">EYC87_05350</name>
</gene>
<evidence type="ECO:0000313" key="2">
    <source>
        <dbReference type="Proteomes" id="UP001143307"/>
    </source>
</evidence>
<name>A0ABT3STM8_9GAMM</name>
<keyword evidence="2" id="KW-1185">Reference proteome</keyword>
<proteinExistence type="predicted"/>
<reference evidence="1" key="1">
    <citation type="submission" date="2019-02" db="EMBL/GenBank/DDBJ databases">
        <authorList>
            <person name="Li S.-H."/>
        </authorList>
    </citation>
    <scope>NUCLEOTIDE SEQUENCE</scope>
    <source>
        <strain evidence="1">IMCC8485</strain>
    </source>
</reference>
<dbReference type="Pfam" id="PF22397">
    <property type="entry name" value="NADAR-DarT1"/>
    <property type="match status" value="1"/>
</dbReference>
<organism evidence="1 2">
    <name type="scientific">Candidatus Seongchinamella marina</name>
    <dbReference type="NCBI Taxonomy" id="2518990"/>
    <lineage>
        <taxon>Bacteria</taxon>
        <taxon>Pseudomonadati</taxon>
        <taxon>Pseudomonadota</taxon>
        <taxon>Gammaproteobacteria</taxon>
        <taxon>Cellvibrionales</taxon>
        <taxon>Halieaceae</taxon>
        <taxon>Seongchinamella</taxon>
    </lineage>
</organism>
<comment type="caution">
    <text evidence="1">The sequence shown here is derived from an EMBL/GenBank/DDBJ whole genome shotgun (WGS) entry which is preliminary data.</text>
</comment>
<protein>
    <submittedName>
        <fullName evidence="1">Uncharacterized protein</fullName>
    </submittedName>
</protein>
<dbReference type="EMBL" id="SHNP01000002">
    <property type="protein sequence ID" value="MCX2973010.1"/>
    <property type="molecule type" value="Genomic_DNA"/>
</dbReference>
<evidence type="ECO:0000313" key="1">
    <source>
        <dbReference type="EMBL" id="MCX2973010.1"/>
    </source>
</evidence>
<dbReference type="Proteomes" id="UP001143307">
    <property type="component" value="Unassembled WGS sequence"/>
</dbReference>
<accession>A0ABT3STM8</accession>
<dbReference type="InterPro" id="IPR053913">
    <property type="entry name" value="NADAR-DarT1"/>
</dbReference>
<dbReference type="RefSeq" id="WP_423243962.1">
    <property type="nucleotide sequence ID" value="NZ_SHNP01000002.1"/>
</dbReference>
<sequence>MAERPVYIPDYRSELLVETRFVEFTWHPGMAPSQKMKSVEELHHAAVEVGVCCHPLEVSSKSAEELGIKLSAFNLSVKTEKQGREFTVETAFQASKVFQNGGPFKELLYGSSIAAKKDPRLKQSGSLIRFEFFGASWSLEPKTAFYDWLYLNALRKNKWAIEQLNDYDSFTDIEFNPKKSINCQAYSVALFKSLNGRGLLDDALESQDSFLEVVGGRPMNNANENTLVQSCLI</sequence>